<evidence type="ECO:0000256" key="1">
    <source>
        <dbReference type="SAM" id="Phobius"/>
    </source>
</evidence>
<sequence>MKILLTILFCILFAQAFSFPLRNVKINKKEVSNNTNPVIEPKDESSCCSSDCGLDLDDVVCCKCTTYECLYCKNGQKCVFDSTDDGVSCASDVDIGGIWYVFVIGFVVLALVFYFIKRYQMSKKKQSQRNNNDMNLDTMNN</sequence>
<keyword evidence="2" id="KW-0732">Signal</keyword>
<accession>A0AAV7ZW17</accession>
<feature type="transmembrane region" description="Helical" evidence="1">
    <location>
        <begin position="97"/>
        <end position="116"/>
    </location>
</feature>
<evidence type="ECO:0000256" key="2">
    <source>
        <dbReference type="SAM" id="SignalP"/>
    </source>
</evidence>
<keyword evidence="1" id="KW-0812">Transmembrane</keyword>
<protein>
    <submittedName>
        <fullName evidence="3">Uncharacterized protein</fullName>
    </submittedName>
</protein>
<keyword evidence="1" id="KW-1133">Transmembrane helix</keyword>
<gene>
    <name evidence="3" type="ORF">M0812_11198</name>
</gene>
<dbReference type="EMBL" id="JANTQA010000023">
    <property type="protein sequence ID" value="KAJ3445326.1"/>
    <property type="molecule type" value="Genomic_DNA"/>
</dbReference>
<feature type="signal peptide" evidence="2">
    <location>
        <begin position="1"/>
        <end position="16"/>
    </location>
</feature>
<evidence type="ECO:0000313" key="3">
    <source>
        <dbReference type="EMBL" id="KAJ3445326.1"/>
    </source>
</evidence>
<organism evidence="3 4">
    <name type="scientific">Anaeramoeba flamelloides</name>
    <dbReference type="NCBI Taxonomy" id="1746091"/>
    <lineage>
        <taxon>Eukaryota</taxon>
        <taxon>Metamonada</taxon>
        <taxon>Anaeramoebidae</taxon>
        <taxon>Anaeramoeba</taxon>
    </lineage>
</organism>
<dbReference type="AlphaFoldDB" id="A0AAV7ZW17"/>
<keyword evidence="1" id="KW-0472">Membrane</keyword>
<name>A0AAV7ZW17_9EUKA</name>
<proteinExistence type="predicted"/>
<dbReference type="Proteomes" id="UP001146793">
    <property type="component" value="Unassembled WGS sequence"/>
</dbReference>
<reference evidence="3" key="1">
    <citation type="submission" date="2022-08" db="EMBL/GenBank/DDBJ databases">
        <title>Novel sulphate-reducing endosymbionts in the free-living metamonad Anaeramoeba.</title>
        <authorList>
            <person name="Jerlstrom-Hultqvist J."/>
            <person name="Cepicka I."/>
            <person name="Gallot-Lavallee L."/>
            <person name="Salas-Leiva D."/>
            <person name="Curtis B.A."/>
            <person name="Zahonova K."/>
            <person name="Pipaliya S."/>
            <person name="Dacks J."/>
            <person name="Roger A.J."/>
        </authorList>
    </citation>
    <scope>NUCLEOTIDE SEQUENCE</scope>
    <source>
        <strain evidence="3">Busselton2</strain>
    </source>
</reference>
<comment type="caution">
    <text evidence="3">The sequence shown here is derived from an EMBL/GenBank/DDBJ whole genome shotgun (WGS) entry which is preliminary data.</text>
</comment>
<evidence type="ECO:0000313" key="4">
    <source>
        <dbReference type="Proteomes" id="UP001146793"/>
    </source>
</evidence>
<feature type="chain" id="PRO_5043372794" evidence="2">
    <location>
        <begin position="17"/>
        <end position="141"/>
    </location>
</feature>